<evidence type="ECO:0000256" key="11">
    <source>
        <dbReference type="ARBA" id="ARBA00023136"/>
    </source>
</evidence>
<reference evidence="13" key="1">
    <citation type="submission" date="2023-03" db="EMBL/GenBank/DDBJ databases">
        <title>Massive genome expansion in bonnet fungi (Mycena s.s.) driven by repeated elements and novel gene families across ecological guilds.</title>
        <authorList>
            <consortium name="Lawrence Berkeley National Laboratory"/>
            <person name="Harder C.B."/>
            <person name="Miyauchi S."/>
            <person name="Viragh M."/>
            <person name="Kuo A."/>
            <person name="Thoen E."/>
            <person name="Andreopoulos B."/>
            <person name="Lu D."/>
            <person name="Skrede I."/>
            <person name="Drula E."/>
            <person name="Henrissat B."/>
            <person name="Morin E."/>
            <person name="Kohler A."/>
            <person name="Barry K."/>
            <person name="LaButti K."/>
            <person name="Morin E."/>
            <person name="Salamov A."/>
            <person name="Lipzen A."/>
            <person name="Mereny Z."/>
            <person name="Hegedus B."/>
            <person name="Baldrian P."/>
            <person name="Stursova M."/>
            <person name="Weitz H."/>
            <person name="Taylor A."/>
            <person name="Grigoriev I.V."/>
            <person name="Nagy L.G."/>
            <person name="Martin F."/>
            <person name="Kauserud H."/>
        </authorList>
    </citation>
    <scope>NUCLEOTIDE SEQUENCE</scope>
    <source>
        <strain evidence="13">CBHHK173m</strain>
    </source>
</reference>
<keyword evidence="4 12" id="KW-0349">Heme</keyword>
<evidence type="ECO:0000256" key="8">
    <source>
        <dbReference type="ARBA" id="ARBA00023002"/>
    </source>
</evidence>
<evidence type="ECO:0000313" key="13">
    <source>
        <dbReference type="EMBL" id="KAJ7103447.1"/>
    </source>
</evidence>
<proteinExistence type="inferred from homology"/>
<dbReference type="InterPro" id="IPR036396">
    <property type="entry name" value="Cyt_P450_sf"/>
</dbReference>
<evidence type="ECO:0000256" key="7">
    <source>
        <dbReference type="ARBA" id="ARBA00022989"/>
    </source>
</evidence>
<comment type="subcellular location">
    <subcellularLocation>
        <location evidence="2">Membrane</location>
        <topology evidence="2">Single-pass membrane protein</topology>
    </subcellularLocation>
</comment>
<dbReference type="Gene3D" id="1.10.630.10">
    <property type="entry name" value="Cytochrome P450"/>
    <property type="match status" value="1"/>
</dbReference>
<evidence type="ECO:0000256" key="2">
    <source>
        <dbReference type="ARBA" id="ARBA00004167"/>
    </source>
</evidence>
<dbReference type="Pfam" id="PF00067">
    <property type="entry name" value="p450"/>
    <property type="match status" value="1"/>
</dbReference>
<dbReference type="GO" id="GO:0020037">
    <property type="term" value="F:heme binding"/>
    <property type="evidence" value="ECO:0007669"/>
    <property type="project" value="InterPro"/>
</dbReference>
<keyword evidence="9 12" id="KW-0408">Iron</keyword>
<dbReference type="Proteomes" id="UP001222325">
    <property type="component" value="Unassembled WGS sequence"/>
</dbReference>
<comment type="similarity">
    <text evidence="3 12">Belongs to the cytochrome P450 family.</text>
</comment>
<dbReference type="PROSITE" id="PS00086">
    <property type="entry name" value="CYTOCHROME_P450"/>
    <property type="match status" value="1"/>
</dbReference>
<keyword evidence="14" id="KW-1185">Reference proteome</keyword>
<evidence type="ECO:0000256" key="5">
    <source>
        <dbReference type="ARBA" id="ARBA00022692"/>
    </source>
</evidence>
<dbReference type="InterPro" id="IPR017972">
    <property type="entry name" value="Cyt_P450_CS"/>
</dbReference>
<protein>
    <submittedName>
        <fullName evidence="13">Cytochrome P450-like protein</fullName>
    </submittedName>
</protein>
<keyword evidence="10 12" id="KW-0503">Monooxygenase</keyword>
<dbReference type="AlphaFoldDB" id="A0AAD6UPG2"/>
<name>A0AAD6UPG2_9AGAR</name>
<dbReference type="InterPro" id="IPR001128">
    <property type="entry name" value="Cyt_P450"/>
</dbReference>
<keyword evidence="7" id="KW-1133">Transmembrane helix</keyword>
<evidence type="ECO:0000313" key="14">
    <source>
        <dbReference type="Proteomes" id="UP001222325"/>
    </source>
</evidence>
<keyword evidence="8 12" id="KW-0560">Oxidoreductase</keyword>
<sequence>MYPDPLAFNPQRFAPENRVNGMNQIPDPAFGFGRRVCPGRYLAYDSLWIVVASVLAVYNISKEIDETGAVKEPVVEFTPHLLSHPMPFGCTITPRSAAARRLIAQTELDT</sequence>
<evidence type="ECO:0000256" key="9">
    <source>
        <dbReference type="ARBA" id="ARBA00023004"/>
    </source>
</evidence>
<accession>A0AAD6UPG2</accession>
<evidence type="ECO:0000256" key="12">
    <source>
        <dbReference type="RuleBase" id="RU000461"/>
    </source>
</evidence>
<keyword evidence="5" id="KW-0812">Transmembrane</keyword>
<dbReference type="InterPro" id="IPR050364">
    <property type="entry name" value="Cytochrome_P450_fung"/>
</dbReference>
<keyword evidence="11" id="KW-0472">Membrane</keyword>
<organism evidence="13 14">
    <name type="scientific">Mycena belliarum</name>
    <dbReference type="NCBI Taxonomy" id="1033014"/>
    <lineage>
        <taxon>Eukaryota</taxon>
        <taxon>Fungi</taxon>
        <taxon>Dikarya</taxon>
        <taxon>Basidiomycota</taxon>
        <taxon>Agaricomycotina</taxon>
        <taxon>Agaricomycetes</taxon>
        <taxon>Agaricomycetidae</taxon>
        <taxon>Agaricales</taxon>
        <taxon>Marasmiineae</taxon>
        <taxon>Mycenaceae</taxon>
        <taxon>Mycena</taxon>
    </lineage>
</organism>
<keyword evidence="6 12" id="KW-0479">Metal-binding</keyword>
<comment type="cofactor">
    <cofactor evidence="1">
        <name>heme</name>
        <dbReference type="ChEBI" id="CHEBI:30413"/>
    </cofactor>
</comment>
<dbReference type="GO" id="GO:0005506">
    <property type="term" value="F:iron ion binding"/>
    <property type="evidence" value="ECO:0007669"/>
    <property type="project" value="InterPro"/>
</dbReference>
<evidence type="ECO:0000256" key="3">
    <source>
        <dbReference type="ARBA" id="ARBA00010617"/>
    </source>
</evidence>
<gene>
    <name evidence="13" type="ORF">B0H15DRAFT_214150</name>
</gene>
<dbReference type="PANTHER" id="PTHR46300">
    <property type="entry name" value="P450, PUTATIVE (EUROFUNG)-RELATED-RELATED"/>
    <property type="match status" value="1"/>
</dbReference>
<dbReference type="PANTHER" id="PTHR46300:SF2">
    <property type="entry name" value="CYTOCHROME P450 MONOOXYGENASE ALNH-RELATED"/>
    <property type="match status" value="1"/>
</dbReference>
<dbReference type="EMBL" id="JARJCN010000002">
    <property type="protein sequence ID" value="KAJ7103447.1"/>
    <property type="molecule type" value="Genomic_DNA"/>
</dbReference>
<evidence type="ECO:0000256" key="4">
    <source>
        <dbReference type="ARBA" id="ARBA00022617"/>
    </source>
</evidence>
<dbReference type="GO" id="GO:0004497">
    <property type="term" value="F:monooxygenase activity"/>
    <property type="evidence" value="ECO:0007669"/>
    <property type="project" value="UniProtKB-KW"/>
</dbReference>
<comment type="caution">
    <text evidence="13">The sequence shown here is derived from an EMBL/GenBank/DDBJ whole genome shotgun (WGS) entry which is preliminary data.</text>
</comment>
<dbReference type="GO" id="GO:0016705">
    <property type="term" value="F:oxidoreductase activity, acting on paired donors, with incorporation or reduction of molecular oxygen"/>
    <property type="evidence" value="ECO:0007669"/>
    <property type="project" value="InterPro"/>
</dbReference>
<dbReference type="GO" id="GO:0016020">
    <property type="term" value="C:membrane"/>
    <property type="evidence" value="ECO:0007669"/>
    <property type="project" value="UniProtKB-SubCell"/>
</dbReference>
<evidence type="ECO:0000256" key="6">
    <source>
        <dbReference type="ARBA" id="ARBA00022723"/>
    </source>
</evidence>
<dbReference type="SUPFAM" id="SSF48264">
    <property type="entry name" value="Cytochrome P450"/>
    <property type="match status" value="1"/>
</dbReference>
<evidence type="ECO:0000256" key="10">
    <source>
        <dbReference type="ARBA" id="ARBA00023033"/>
    </source>
</evidence>
<evidence type="ECO:0000256" key="1">
    <source>
        <dbReference type="ARBA" id="ARBA00001971"/>
    </source>
</evidence>